<gene>
    <name evidence="3" type="ORF">HMPREF9997_02132</name>
</gene>
<evidence type="ECO:0000313" key="4">
    <source>
        <dbReference type="Proteomes" id="UP000010445"/>
    </source>
</evidence>
<organism evidence="3 4">
    <name type="scientific">Corynebacterium durum F0235</name>
    <dbReference type="NCBI Taxonomy" id="1035195"/>
    <lineage>
        <taxon>Bacteria</taxon>
        <taxon>Bacillati</taxon>
        <taxon>Actinomycetota</taxon>
        <taxon>Actinomycetes</taxon>
        <taxon>Mycobacteriales</taxon>
        <taxon>Corynebacteriaceae</taxon>
        <taxon>Corynebacterium</taxon>
    </lineage>
</organism>
<dbReference type="PANTHER" id="PTHR43157">
    <property type="entry name" value="PHOSPHATIDYLINOSITOL-GLYCAN BIOSYNTHESIS CLASS F PROTEIN-RELATED"/>
    <property type="match status" value="1"/>
</dbReference>
<dbReference type="STRING" id="1035195.HMPREF9997_02132"/>
<dbReference type="eggNOG" id="COG1028">
    <property type="taxonomic scope" value="Bacteria"/>
</dbReference>
<dbReference type="SUPFAM" id="SSF51735">
    <property type="entry name" value="NAD(P)-binding Rossmann-fold domains"/>
    <property type="match status" value="1"/>
</dbReference>
<name>L1MD89_9CORY</name>
<dbReference type="RefSeq" id="WP_006061556.1">
    <property type="nucleotide sequence ID" value="NZ_KB290820.1"/>
</dbReference>
<evidence type="ECO:0000313" key="3">
    <source>
        <dbReference type="EMBL" id="EKX88906.1"/>
    </source>
</evidence>
<dbReference type="Pfam" id="PF00106">
    <property type="entry name" value="adh_short"/>
    <property type="match status" value="1"/>
</dbReference>
<dbReference type="AlphaFoldDB" id="L1MD89"/>
<dbReference type="GO" id="GO:0016491">
    <property type="term" value="F:oxidoreductase activity"/>
    <property type="evidence" value="ECO:0007669"/>
    <property type="project" value="UniProtKB-KW"/>
</dbReference>
<dbReference type="PRINTS" id="PR00081">
    <property type="entry name" value="GDHRDH"/>
</dbReference>
<dbReference type="HOGENOM" id="CLU_010194_44_5_11"/>
<keyword evidence="4" id="KW-1185">Reference proteome</keyword>
<sequence>MKRTIILTGASDGIGAAAAKRLATDNNTLILVGRNPEKIRAVADPLGCTYLTADFGDLSQVRDLAARIKEKVPRIDVLINNAGGIFGAVREETVDGYEKTFQVNHLSPFLLTNLLLDGLAEGEGVVVNTASLGAKLFSELDMDDLNLQHHYSSTRAYGNSKLANILFAKELSVRFADRGIFGVSYHPGSIGSNIGTGTTGLAARFYSSRLLKPFLRSTNYGADRMVYLVNGRLGVDFIPGGYYQNDRPAKSAPLAADLNAASELWEKSAEMVGVLV</sequence>
<dbReference type="Proteomes" id="UP000010445">
    <property type="component" value="Unassembled WGS sequence"/>
</dbReference>
<accession>L1MD89</accession>
<keyword evidence="1" id="KW-0560">Oxidoreductase</keyword>
<dbReference type="EMBL" id="AMEM01000034">
    <property type="protein sequence ID" value="EKX88906.1"/>
    <property type="molecule type" value="Genomic_DNA"/>
</dbReference>
<proteinExistence type="inferred from homology"/>
<dbReference type="PANTHER" id="PTHR43157:SF31">
    <property type="entry name" value="PHOSPHATIDYLINOSITOL-GLYCAN BIOSYNTHESIS CLASS F PROTEIN"/>
    <property type="match status" value="1"/>
</dbReference>
<dbReference type="PATRIC" id="fig|1035195.3.peg.1910"/>
<dbReference type="PRINTS" id="PR00080">
    <property type="entry name" value="SDRFAMILY"/>
</dbReference>
<reference evidence="3 4" key="1">
    <citation type="submission" date="2012-05" db="EMBL/GenBank/DDBJ databases">
        <authorList>
            <person name="Weinstock G."/>
            <person name="Sodergren E."/>
            <person name="Lobos E.A."/>
            <person name="Fulton L."/>
            <person name="Fulton R."/>
            <person name="Courtney L."/>
            <person name="Fronick C."/>
            <person name="O'Laughlin M."/>
            <person name="Godfrey J."/>
            <person name="Wilson R.M."/>
            <person name="Miner T."/>
            <person name="Farmer C."/>
            <person name="Delehaunty K."/>
            <person name="Cordes M."/>
            <person name="Minx P."/>
            <person name="Tomlinson C."/>
            <person name="Chen J."/>
            <person name="Wollam A."/>
            <person name="Pepin K.H."/>
            <person name="Bhonagiri V."/>
            <person name="Zhang X."/>
            <person name="Suruliraj S."/>
            <person name="Warren W."/>
            <person name="Mitreva M."/>
            <person name="Mardis E.R."/>
            <person name="Wilson R.K."/>
        </authorList>
    </citation>
    <scope>NUCLEOTIDE SEQUENCE [LARGE SCALE GENOMIC DNA]</scope>
    <source>
        <strain evidence="3 4">F0235</strain>
    </source>
</reference>
<evidence type="ECO:0000256" key="1">
    <source>
        <dbReference type="ARBA" id="ARBA00023002"/>
    </source>
</evidence>
<comment type="caution">
    <text evidence="3">The sequence shown here is derived from an EMBL/GenBank/DDBJ whole genome shotgun (WGS) entry which is preliminary data.</text>
</comment>
<comment type="similarity">
    <text evidence="2">Belongs to the short-chain dehydrogenases/reductases (SDR) family.</text>
</comment>
<protein>
    <submittedName>
        <fullName evidence="3">Oxidoreductase, short chain dehydrogenase/reductase family protein</fullName>
    </submittedName>
</protein>
<dbReference type="OrthoDB" id="3237043at2"/>
<dbReference type="InterPro" id="IPR002347">
    <property type="entry name" value="SDR_fam"/>
</dbReference>
<dbReference type="InterPro" id="IPR036291">
    <property type="entry name" value="NAD(P)-bd_dom_sf"/>
</dbReference>
<dbReference type="Gene3D" id="3.40.50.720">
    <property type="entry name" value="NAD(P)-binding Rossmann-like Domain"/>
    <property type="match status" value="1"/>
</dbReference>
<evidence type="ECO:0000256" key="2">
    <source>
        <dbReference type="RuleBase" id="RU000363"/>
    </source>
</evidence>